<dbReference type="InterPro" id="IPR007167">
    <property type="entry name" value="Fe-transptr_FeoA-like"/>
</dbReference>
<dbReference type="Pfam" id="PF04023">
    <property type="entry name" value="FeoA"/>
    <property type="match status" value="1"/>
</dbReference>
<gene>
    <name evidence="2" type="ORF">KS419_17205</name>
</gene>
<dbReference type="RefSeq" id="WP_217067628.1">
    <property type="nucleotide sequence ID" value="NZ_JAHQCS010000139.1"/>
</dbReference>
<dbReference type="EMBL" id="JAHQCS010000139">
    <property type="protein sequence ID" value="MBU9713469.1"/>
    <property type="molecule type" value="Genomic_DNA"/>
</dbReference>
<evidence type="ECO:0000313" key="3">
    <source>
        <dbReference type="Proteomes" id="UP000784880"/>
    </source>
</evidence>
<dbReference type="Proteomes" id="UP000784880">
    <property type="component" value="Unassembled WGS sequence"/>
</dbReference>
<evidence type="ECO:0000259" key="1">
    <source>
        <dbReference type="SMART" id="SM00899"/>
    </source>
</evidence>
<keyword evidence="3" id="KW-1185">Reference proteome</keyword>
<sequence length="71" mass="7743">MKLSKCKKNCSCVIKAIPNDCPLSYLGICEGLHTKVVSRMPLGGPVLIHVGKRKVALGKEIADQILIEEVR</sequence>
<accession>A0ABS6JJU5</accession>
<reference evidence="2 3" key="1">
    <citation type="submission" date="2021-06" db="EMBL/GenBank/DDBJ databases">
        <title>Bacillus sp. RD4P76, an endophyte from a halophyte.</title>
        <authorList>
            <person name="Sun J.-Q."/>
        </authorList>
    </citation>
    <scope>NUCLEOTIDE SEQUENCE [LARGE SCALE GENOMIC DNA]</scope>
    <source>
        <strain evidence="2 3">CGMCC 1.15917</strain>
    </source>
</reference>
<evidence type="ECO:0000313" key="2">
    <source>
        <dbReference type="EMBL" id="MBU9713469.1"/>
    </source>
</evidence>
<feature type="domain" description="Ferrous iron transporter FeoA-like" evidence="1">
    <location>
        <begin position="1"/>
        <end position="69"/>
    </location>
</feature>
<protein>
    <submittedName>
        <fullName evidence="2">Ferrous iron transport protein A</fullName>
    </submittedName>
</protein>
<comment type="caution">
    <text evidence="2">The sequence shown here is derived from an EMBL/GenBank/DDBJ whole genome shotgun (WGS) entry which is preliminary data.</text>
</comment>
<organism evidence="2 3">
    <name type="scientific">Evansella tamaricis</name>
    <dbReference type="NCBI Taxonomy" id="2069301"/>
    <lineage>
        <taxon>Bacteria</taxon>
        <taxon>Bacillati</taxon>
        <taxon>Bacillota</taxon>
        <taxon>Bacilli</taxon>
        <taxon>Bacillales</taxon>
        <taxon>Bacillaceae</taxon>
        <taxon>Evansella</taxon>
    </lineage>
</organism>
<name>A0ABS6JJU5_9BACI</name>
<proteinExistence type="predicted"/>
<dbReference type="SMART" id="SM00899">
    <property type="entry name" value="FeoA"/>
    <property type="match status" value="1"/>
</dbReference>